<dbReference type="RefSeq" id="WP_008470629.1">
    <property type="nucleotide sequence ID" value="NZ_AYZP01000002.1"/>
</dbReference>
<evidence type="ECO:0000259" key="7">
    <source>
        <dbReference type="PROSITE" id="PS51383"/>
    </source>
</evidence>
<proteinExistence type="inferred from homology"/>
<dbReference type="Pfam" id="PF01256">
    <property type="entry name" value="Carb_kinase"/>
    <property type="match status" value="1"/>
</dbReference>
<feature type="binding site" evidence="6">
    <location>
        <position position="221"/>
    </location>
    <ligand>
        <name>AMP</name>
        <dbReference type="ChEBI" id="CHEBI:456215"/>
    </ligand>
</feature>
<dbReference type="GeneID" id="82846993"/>
<dbReference type="AlphaFoldDB" id="I7IVN5"/>
<evidence type="ECO:0000313" key="8">
    <source>
        <dbReference type="EMBL" id="CCI81753.1"/>
    </source>
</evidence>
<gene>
    <name evidence="6" type="primary">nnrD</name>
    <name evidence="8" type="ORF">BN55_00165</name>
</gene>
<dbReference type="EC" id="4.2.1.136" evidence="6"/>
<dbReference type="GO" id="GO:0005524">
    <property type="term" value="F:ATP binding"/>
    <property type="evidence" value="ECO:0007669"/>
    <property type="project" value="UniProtKB-KW"/>
</dbReference>
<protein>
    <recommendedName>
        <fullName evidence="6">ADP-dependent (S)-NAD(P)H-hydrate dehydratase</fullName>
        <ecNumber evidence="6">4.2.1.136</ecNumber>
    </recommendedName>
    <alternativeName>
        <fullName evidence="6">ADP-dependent NAD(P)HX dehydratase</fullName>
    </alternativeName>
</protein>
<dbReference type="PROSITE" id="PS51383">
    <property type="entry name" value="YJEF_C_3"/>
    <property type="match status" value="1"/>
</dbReference>
<comment type="subunit">
    <text evidence="6">Homotetramer.</text>
</comment>
<dbReference type="GO" id="GO:0052856">
    <property type="term" value="F:NAD(P)HX epimerase activity"/>
    <property type="evidence" value="ECO:0007669"/>
    <property type="project" value="TreeGrafter"/>
</dbReference>
<comment type="catalytic activity">
    <reaction evidence="6">
        <text>(6S)-NADHX + ADP = AMP + phosphate + NADH + H(+)</text>
        <dbReference type="Rhea" id="RHEA:32223"/>
        <dbReference type="ChEBI" id="CHEBI:15378"/>
        <dbReference type="ChEBI" id="CHEBI:43474"/>
        <dbReference type="ChEBI" id="CHEBI:57945"/>
        <dbReference type="ChEBI" id="CHEBI:64074"/>
        <dbReference type="ChEBI" id="CHEBI:456215"/>
        <dbReference type="ChEBI" id="CHEBI:456216"/>
        <dbReference type="EC" id="4.2.1.136"/>
    </reaction>
</comment>
<dbReference type="Gene3D" id="3.40.1190.20">
    <property type="match status" value="1"/>
</dbReference>
<dbReference type="GO" id="GO:0110051">
    <property type="term" value="P:metabolite repair"/>
    <property type="evidence" value="ECO:0007669"/>
    <property type="project" value="TreeGrafter"/>
</dbReference>
<evidence type="ECO:0000256" key="4">
    <source>
        <dbReference type="ARBA" id="ARBA00023027"/>
    </source>
</evidence>
<evidence type="ECO:0000313" key="9">
    <source>
        <dbReference type="Proteomes" id="UP000009320"/>
    </source>
</evidence>
<evidence type="ECO:0000256" key="2">
    <source>
        <dbReference type="ARBA" id="ARBA00022840"/>
    </source>
</evidence>
<comment type="function">
    <text evidence="6">Catalyzes the dehydration of the S-form of NAD(P)HX at the expense of ADP, which is converted to AMP. Together with NAD(P)HX epimerase, which catalyzes the epimerization of the S- and R-forms, the enzyme allows the repair of both epimers of NAD(P)HX, a damaged form of NAD(P)H that is a result of enzymatic or heat-dependent hydration.</text>
</comment>
<dbReference type="PROSITE" id="PS01050">
    <property type="entry name" value="YJEF_C_2"/>
    <property type="match status" value="1"/>
</dbReference>
<dbReference type="PATRIC" id="fig|1423758.3.peg.1051"/>
<keyword evidence="5 6" id="KW-0456">Lyase</keyword>
<dbReference type="GO" id="GO:0046496">
    <property type="term" value="P:nicotinamide nucleotide metabolic process"/>
    <property type="evidence" value="ECO:0007669"/>
    <property type="project" value="UniProtKB-UniRule"/>
</dbReference>
<dbReference type="InterPro" id="IPR000631">
    <property type="entry name" value="CARKD"/>
</dbReference>
<dbReference type="HAMAP" id="MF_01965">
    <property type="entry name" value="NADHX_dehydratase"/>
    <property type="match status" value="1"/>
</dbReference>
<dbReference type="PANTHER" id="PTHR12592:SF0">
    <property type="entry name" value="ATP-DEPENDENT (S)-NAD(P)H-HYDRATE DEHYDRATASE"/>
    <property type="match status" value="1"/>
</dbReference>
<keyword evidence="3 6" id="KW-0521">NADP</keyword>
<keyword evidence="4 6" id="KW-0520">NAD</keyword>
<evidence type="ECO:0000256" key="3">
    <source>
        <dbReference type="ARBA" id="ARBA00022857"/>
    </source>
</evidence>
<dbReference type="SUPFAM" id="SSF53613">
    <property type="entry name" value="Ribokinase-like"/>
    <property type="match status" value="1"/>
</dbReference>
<accession>I7IVN5</accession>
<dbReference type="Proteomes" id="UP000009320">
    <property type="component" value="Unassembled WGS sequence"/>
</dbReference>
<organism evidence="8 9">
    <name type="scientific">Lactobacillus hominis DSM 23910 = CRBIP 24.179</name>
    <dbReference type="NCBI Taxonomy" id="1423758"/>
    <lineage>
        <taxon>Bacteria</taxon>
        <taxon>Bacillati</taxon>
        <taxon>Bacillota</taxon>
        <taxon>Bacilli</taxon>
        <taxon>Lactobacillales</taxon>
        <taxon>Lactobacillaceae</taxon>
        <taxon>Lactobacillus</taxon>
    </lineage>
</organism>
<comment type="caution">
    <text evidence="8">The sequence shown here is derived from an EMBL/GenBank/DDBJ whole genome shotgun (WGS) entry which is preliminary data.</text>
</comment>
<feature type="domain" description="YjeF C-terminal" evidence="7">
    <location>
        <begin position="5"/>
        <end position="279"/>
    </location>
</feature>
<dbReference type="CDD" id="cd01171">
    <property type="entry name" value="YXKO-related"/>
    <property type="match status" value="1"/>
</dbReference>
<dbReference type="NCBIfam" id="TIGR00196">
    <property type="entry name" value="yjeF_cterm"/>
    <property type="match status" value="1"/>
</dbReference>
<comment type="similarity">
    <text evidence="6">Belongs to the NnrD/CARKD family.</text>
</comment>
<dbReference type="InterPro" id="IPR017953">
    <property type="entry name" value="Carbohydrate_kinase_pred_CS"/>
</dbReference>
<feature type="binding site" evidence="6">
    <location>
        <begin position="192"/>
        <end position="196"/>
    </location>
    <ligand>
        <name>AMP</name>
        <dbReference type="ChEBI" id="CHEBI:456215"/>
    </ligand>
</feature>
<sequence length="286" mass="31206">MEIIDQSILSKVIKKRKSKSHKGNYGRLLIIGGSANYGGAVIMAAEGALNSGAGLICVATHSINSAALHARDPEIMFLDWHDENGLKQMIPQMDVIVCGMGLGNDKLAKHILELLKKYVTSDQVVVLDASALDLIAQDKNLLLHQAKKIVLTPHQVEWQRLSQIRIQYQSDAANQEALDNLFPEKNAYLILKSSHTKIYDQEGNIFENPIGNPGMAIGGMGDTLAGIVGGFIGQFGAGIETLQAAVYLHSLAGDRIFKDNYIVKPTQLSASLPLLMKKYESQNEEN</sequence>
<dbReference type="PANTHER" id="PTHR12592">
    <property type="entry name" value="ATP-DEPENDENT (S)-NAD(P)H-HYDRATE DEHYDRATASE FAMILY MEMBER"/>
    <property type="match status" value="1"/>
</dbReference>
<dbReference type="STRING" id="1423758.FC41_GL001040"/>
<dbReference type="eggNOG" id="COG0063">
    <property type="taxonomic scope" value="Bacteria"/>
</dbReference>
<evidence type="ECO:0000256" key="1">
    <source>
        <dbReference type="ARBA" id="ARBA00022741"/>
    </source>
</evidence>
<feature type="binding site" evidence="6">
    <location>
        <position position="222"/>
    </location>
    <ligand>
        <name>(6S)-NADPHX</name>
        <dbReference type="ChEBI" id="CHEBI:64076"/>
    </ligand>
</feature>
<reference evidence="8 9" key="1">
    <citation type="submission" date="2012-06" db="EMBL/GenBank/DDBJ databases">
        <title>Draft Genome Sequence of Lactobacillus hominis Strain CRBIP 24.179T, isolated from human intestine.</title>
        <authorList>
            <person name="Cousin S."/>
            <person name="Ma L."/>
            <person name="Bizet C."/>
            <person name="Loux V."/>
            <person name="Bouchier C."/>
            <person name="Clermont D."/>
            <person name="Creno S."/>
        </authorList>
    </citation>
    <scope>NUCLEOTIDE SEQUENCE [LARGE SCALE GENOMIC DNA]</scope>
    <source>
        <strain evidence="9">CRBIP 24.179T</strain>
    </source>
</reference>
<evidence type="ECO:0000256" key="6">
    <source>
        <dbReference type="HAMAP-Rule" id="MF_01965"/>
    </source>
</evidence>
<feature type="binding site" evidence="6">
    <location>
        <position position="101"/>
    </location>
    <ligand>
        <name>(6S)-NADPHX</name>
        <dbReference type="ChEBI" id="CHEBI:64076"/>
    </ligand>
</feature>
<name>I7IVN5_9LACO</name>
<comment type="cofactor">
    <cofactor evidence="6">
        <name>Mg(2+)</name>
        <dbReference type="ChEBI" id="CHEBI:18420"/>
    </cofactor>
</comment>
<dbReference type="OrthoDB" id="9806925at2"/>
<dbReference type="InterPro" id="IPR029056">
    <property type="entry name" value="Ribokinase-like"/>
</dbReference>
<dbReference type="EMBL" id="CAKE01000009">
    <property type="protein sequence ID" value="CCI81753.1"/>
    <property type="molecule type" value="Genomic_DNA"/>
</dbReference>
<feature type="binding site" evidence="6">
    <location>
        <position position="40"/>
    </location>
    <ligand>
        <name>(6S)-NADPHX</name>
        <dbReference type="ChEBI" id="CHEBI:64076"/>
    </ligand>
</feature>
<feature type="binding site" evidence="6">
    <location>
        <position position="154"/>
    </location>
    <ligand>
        <name>(6S)-NADPHX</name>
        <dbReference type="ChEBI" id="CHEBI:64076"/>
    </ligand>
</feature>
<keyword evidence="2 6" id="KW-0067">ATP-binding</keyword>
<comment type="catalytic activity">
    <reaction evidence="6">
        <text>(6S)-NADPHX + ADP = AMP + phosphate + NADPH + H(+)</text>
        <dbReference type="Rhea" id="RHEA:32235"/>
        <dbReference type="ChEBI" id="CHEBI:15378"/>
        <dbReference type="ChEBI" id="CHEBI:43474"/>
        <dbReference type="ChEBI" id="CHEBI:57783"/>
        <dbReference type="ChEBI" id="CHEBI:64076"/>
        <dbReference type="ChEBI" id="CHEBI:456215"/>
        <dbReference type="ChEBI" id="CHEBI:456216"/>
        <dbReference type="EC" id="4.2.1.136"/>
    </reaction>
</comment>
<dbReference type="GO" id="GO:0052855">
    <property type="term" value="F:ADP-dependent NAD(P)H-hydrate dehydratase activity"/>
    <property type="evidence" value="ECO:0007669"/>
    <property type="project" value="UniProtKB-UniRule"/>
</dbReference>
<evidence type="ECO:0000256" key="5">
    <source>
        <dbReference type="ARBA" id="ARBA00023239"/>
    </source>
</evidence>
<keyword evidence="9" id="KW-1185">Reference proteome</keyword>
<keyword evidence="1 6" id="KW-0547">Nucleotide-binding</keyword>